<dbReference type="Proteomes" id="UP001303889">
    <property type="component" value="Unassembled WGS sequence"/>
</dbReference>
<proteinExistence type="predicted"/>
<reference evidence="2" key="1">
    <citation type="journal article" date="2023" name="Mol. Phylogenet. Evol.">
        <title>Genome-scale phylogeny and comparative genomics of the fungal order Sordariales.</title>
        <authorList>
            <person name="Hensen N."/>
            <person name="Bonometti L."/>
            <person name="Westerberg I."/>
            <person name="Brannstrom I.O."/>
            <person name="Guillou S."/>
            <person name="Cros-Aarteil S."/>
            <person name="Calhoun S."/>
            <person name="Haridas S."/>
            <person name="Kuo A."/>
            <person name="Mondo S."/>
            <person name="Pangilinan J."/>
            <person name="Riley R."/>
            <person name="LaButti K."/>
            <person name="Andreopoulos B."/>
            <person name="Lipzen A."/>
            <person name="Chen C."/>
            <person name="Yan M."/>
            <person name="Daum C."/>
            <person name="Ng V."/>
            <person name="Clum A."/>
            <person name="Steindorff A."/>
            <person name="Ohm R.A."/>
            <person name="Martin F."/>
            <person name="Silar P."/>
            <person name="Natvig D.O."/>
            <person name="Lalanne C."/>
            <person name="Gautier V."/>
            <person name="Ament-Velasquez S.L."/>
            <person name="Kruys A."/>
            <person name="Hutchinson M.I."/>
            <person name="Powell A.J."/>
            <person name="Barry K."/>
            <person name="Miller A.N."/>
            <person name="Grigoriev I.V."/>
            <person name="Debuchy R."/>
            <person name="Gladieux P."/>
            <person name="Hiltunen Thoren M."/>
            <person name="Johannesson H."/>
        </authorList>
    </citation>
    <scope>NUCLEOTIDE SEQUENCE</scope>
    <source>
        <strain evidence="2">CBS 103.79</strain>
    </source>
</reference>
<evidence type="ECO:0000259" key="1">
    <source>
        <dbReference type="Pfam" id="PF21365"/>
    </source>
</evidence>
<dbReference type="EMBL" id="MU856748">
    <property type="protein sequence ID" value="KAK3896372.1"/>
    <property type="molecule type" value="Genomic_DNA"/>
</dbReference>
<accession>A0AAN6RLJ5</accession>
<name>A0AAN6RLJ5_9PEZI</name>
<dbReference type="PANTHER" id="PTHR43863">
    <property type="entry name" value="HYDROLASE, PUTATIVE (AFU_ORTHOLOGUE AFUA_1G03140)-RELATED"/>
    <property type="match status" value="1"/>
</dbReference>
<evidence type="ECO:0000313" key="2">
    <source>
        <dbReference type="EMBL" id="KAK3896372.1"/>
    </source>
</evidence>
<protein>
    <submittedName>
        <fullName evidence="2">Family 31 glycoside hydrolase</fullName>
    </submittedName>
</protein>
<keyword evidence="3" id="KW-1185">Reference proteome</keyword>
<dbReference type="AlphaFoldDB" id="A0AAN6RLJ5"/>
<dbReference type="Gene3D" id="2.60.40.1180">
    <property type="entry name" value="Golgi alpha-mannosidase II"/>
    <property type="match status" value="1"/>
</dbReference>
<sequence>AHEKGTPVMRALFYEFPDDARCWEAGEQYMFGPKYLCCLVMQPGVTRLRAYLPAGARWTALEGGSEFEGGQTVEVDCPLEFMPVFVRV</sequence>
<dbReference type="PANTHER" id="PTHR43863:SF2">
    <property type="entry name" value="MALTASE-GLUCOAMYLASE"/>
    <property type="match status" value="1"/>
</dbReference>
<feature type="domain" description="Glycosyl hydrolase family 31 C-terminal" evidence="1">
    <location>
        <begin position="5"/>
        <end position="87"/>
    </location>
</feature>
<dbReference type="Pfam" id="PF21365">
    <property type="entry name" value="Glyco_hydro_31_3rd"/>
    <property type="match status" value="1"/>
</dbReference>
<feature type="non-terminal residue" evidence="2">
    <location>
        <position position="1"/>
    </location>
</feature>
<reference evidence="2" key="2">
    <citation type="submission" date="2023-05" db="EMBL/GenBank/DDBJ databases">
        <authorList>
            <consortium name="Lawrence Berkeley National Laboratory"/>
            <person name="Steindorff A."/>
            <person name="Hensen N."/>
            <person name="Bonometti L."/>
            <person name="Westerberg I."/>
            <person name="Brannstrom I.O."/>
            <person name="Guillou S."/>
            <person name="Cros-Aarteil S."/>
            <person name="Calhoun S."/>
            <person name="Haridas S."/>
            <person name="Kuo A."/>
            <person name="Mondo S."/>
            <person name="Pangilinan J."/>
            <person name="Riley R."/>
            <person name="Labutti K."/>
            <person name="Andreopoulos B."/>
            <person name="Lipzen A."/>
            <person name="Chen C."/>
            <person name="Yanf M."/>
            <person name="Daum C."/>
            <person name="Ng V."/>
            <person name="Clum A."/>
            <person name="Ohm R."/>
            <person name="Martin F."/>
            <person name="Silar P."/>
            <person name="Natvig D."/>
            <person name="Lalanne C."/>
            <person name="Gautier V."/>
            <person name="Ament-Velasquez S.L."/>
            <person name="Kruys A."/>
            <person name="Hutchinson M.I."/>
            <person name="Powell A.J."/>
            <person name="Barry K."/>
            <person name="Miller A.N."/>
            <person name="Grigoriev I.V."/>
            <person name="Debuchy R."/>
            <person name="Gladieux P."/>
            <person name="Thoren M.H."/>
            <person name="Johannesson H."/>
        </authorList>
    </citation>
    <scope>NUCLEOTIDE SEQUENCE</scope>
    <source>
        <strain evidence="2">CBS 103.79</strain>
    </source>
</reference>
<dbReference type="GO" id="GO:0016787">
    <property type="term" value="F:hydrolase activity"/>
    <property type="evidence" value="ECO:0007669"/>
    <property type="project" value="UniProtKB-KW"/>
</dbReference>
<keyword evidence="2" id="KW-0378">Hydrolase</keyword>
<gene>
    <name evidence="2" type="ORF">C8A05DRAFT_20634</name>
</gene>
<organism evidence="2 3">
    <name type="scientific">Staphylotrichum tortipilum</name>
    <dbReference type="NCBI Taxonomy" id="2831512"/>
    <lineage>
        <taxon>Eukaryota</taxon>
        <taxon>Fungi</taxon>
        <taxon>Dikarya</taxon>
        <taxon>Ascomycota</taxon>
        <taxon>Pezizomycotina</taxon>
        <taxon>Sordariomycetes</taxon>
        <taxon>Sordariomycetidae</taxon>
        <taxon>Sordariales</taxon>
        <taxon>Chaetomiaceae</taxon>
        <taxon>Staphylotrichum</taxon>
    </lineage>
</organism>
<dbReference type="SUPFAM" id="SSF51011">
    <property type="entry name" value="Glycosyl hydrolase domain"/>
    <property type="match status" value="1"/>
</dbReference>
<comment type="caution">
    <text evidence="2">The sequence shown here is derived from an EMBL/GenBank/DDBJ whole genome shotgun (WGS) entry which is preliminary data.</text>
</comment>
<dbReference type="InterPro" id="IPR013780">
    <property type="entry name" value="Glyco_hydro_b"/>
</dbReference>
<evidence type="ECO:0000313" key="3">
    <source>
        <dbReference type="Proteomes" id="UP001303889"/>
    </source>
</evidence>
<dbReference type="InterPro" id="IPR048395">
    <property type="entry name" value="Glyco_hydro_31_C"/>
</dbReference>
<dbReference type="InterPro" id="IPR051816">
    <property type="entry name" value="Glycosyl_Hydrolase_31"/>
</dbReference>